<dbReference type="Proteomes" id="UP001387215">
    <property type="component" value="Unassembled WGS sequence"/>
</dbReference>
<name>A0ABU8CY81_9GAMM</name>
<sequence length="55" mass="5854">MLTAKLGSVCRFAHLDIALALLRTLRAAAVEVRLAEAATAPTAATRTRSPRDPHT</sequence>
<reference evidence="1 2" key="1">
    <citation type="submission" date="2024-02" db="EMBL/GenBank/DDBJ databases">
        <title>Lysobacter Genome Sequencing and Mining.</title>
        <authorList>
            <person name="Bierman J."/>
            <person name="Walker M.C."/>
        </authorList>
    </citation>
    <scope>NUCLEOTIDE SEQUENCE [LARGE SCALE GENOMIC DNA]</scope>
    <source>
        <strain evidence="1 2">PB6250</strain>
    </source>
</reference>
<comment type="caution">
    <text evidence="1">The sequence shown here is derived from an EMBL/GenBank/DDBJ whole genome shotgun (WGS) entry which is preliminary data.</text>
</comment>
<dbReference type="EMBL" id="JBANDL010000002">
    <property type="protein sequence ID" value="MEI2453439.1"/>
    <property type="molecule type" value="Genomic_DNA"/>
</dbReference>
<accession>A0ABU8CY81</accession>
<keyword evidence="2" id="KW-1185">Reference proteome</keyword>
<dbReference type="RefSeq" id="WP_186442560.1">
    <property type="nucleotide sequence ID" value="NZ_JBANDL010000002.1"/>
</dbReference>
<evidence type="ECO:0000313" key="1">
    <source>
        <dbReference type="EMBL" id="MEI2453439.1"/>
    </source>
</evidence>
<evidence type="ECO:0000313" key="2">
    <source>
        <dbReference type="Proteomes" id="UP001387215"/>
    </source>
</evidence>
<proteinExistence type="predicted"/>
<gene>
    <name evidence="1" type="ORF">V2J18_01980</name>
</gene>
<protein>
    <submittedName>
        <fullName evidence="1">Uncharacterized protein</fullName>
    </submittedName>
</protein>
<organism evidence="1 2">
    <name type="scientific">Lysobacter firmicutimachus</name>
    <dbReference type="NCBI Taxonomy" id="1792846"/>
    <lineage>
        <taxon>Bacteria</taxon>
        <taxon>Pseudomonadati</taxon>
        <taxon>Pseudomonadota</taxon>
        <taxon>Gammaproteobacteria</taxon>
        <taxon>Lysobacterales</taxon>
        <taxon>Lysobacteraceae</taxon>
        <taxon>Lysobacter</taxon>
    </lineage>
</organism>